<dbReference type="Proteomes" id="UP000262969">
    <property type="component" value="Unassembled WGS sequence"/>
</dbReference>
<evidence type="ECO:0000313" key="3">
    <source>
        <dbReference type="Proteomes" id="UP000262969"/>
    </source>
</evidence>
<dbReference type="Pfam" id="PF13539">
    <property type="entry name" value="Peptidase_M15_4"/>
    <property type="match status" value="1"/>
</dbReference>
<feature type="domain" description="Peptidase M15C" evidence="1">
    <location>
        <begin position="125"/>
        <end position="207"/>
    </location>
</feature>
<accession>A0A3D2X3E7</accession>
<dbReference type="GO" id="GO:0008233">
    <property type="term" value="F:peptidase activity"/>
    <property type="evidence" value="ECO:0007669"/>
    <property type="project" value="InterPro"/>
</dbReference>
<name>A0A3D2X3E7_9FIRM</name>
<comment type="caution">
    <text evidence="2">The sequence shown here is derived from an EMBL/GenBank/DDBJ whole genome shotgun (WGS) entry which is preliminary data.</text>
</comment>
<proteinExistence type="predicted"/>
<dbReference type="Gene3D" id="3.30.1380.10">
    <property type="match status" value="1"/>
</dbReference>
<dbReference type="AlphaFoldDB" id="A0A3D2X3E7"/>
<dbReference type="CDD" id="cd14845">
    <property type="entry name" value="L-Ala-D-Glu_peptidase_like"/>
    <property type="match status" value="1"/>
</dbReference>
<evidence type="ECO:0000313" key="2">
    <source>
        <dbReference type="EMBL" id="HCL01424.1"/>
    </source>
</evidence>
<protein>
    <recommendedName>
        <fullName evidence="1">Peptidase M15C domain-containing protein</fullName>
    </recommendedName>
</protein>
<reference evidence="2 3" key="1">
    <citation type="journal article" date="2018" name="Nat. Biotechnol.">
        <title>A standardized bacterial taxonomy based on genome phylogeny substantially revises the tree of life.</title>
        <authorList>
            <person name="Parks D.H."/>
            <person name="Chuvochina M."/>
            <person name="Waite D.W."/>
            <person name="Rinke C."/>
            <person name="Skarshewski A."/>
            <person name="Chaumeil P.A."/>
            <person name="Hugenholtz P."/>
        </authorList>
    </citation>
    <scope>NUCLEOTIDE SEQUENCE [LARGE SCALE GENOMIC DNA]</scope>
    <source>
        <strain evidence="2">UBA11728</strain>
    </source>
</reference>
<evidence type="ECO:0000259" key="1">
    <source>
        <dbReference type="Pfam" id="PF13539"/>
    </source>
</evidence>
<dbReference type="SUPFAM" id="SSF55166">
    <property type="entry name" value="Hedgehog/DD-peptidase"/>
    <property type="match status" value="1"/>
</dbReference>
<gene>
    <name evidence="2" type="ORF">DHW61_03260</name>
</gene>
<dbReference type="EMBL" id="DPVV01000116">
    <property type="protein sequence ID" value="HCL01424.1"/>
    <property type="molecule type" value="Genomic_DNA"/>
</dbReference>
<dbReference type="InterPro" id="IPR039561">
    <property type="entry name" value="Peptidase_M15C"/>
</dbReference>
<organism evidence="2 3">
    <name type="scientific">Lachnoclostridium phytofermentans</name>
    <dbReference type="NCBI Taxonomy" id="66219"/>
    <lineage>
        <taxon>Bacteria</taxon>
        <taxon>Bacillati</taxon>
        <taxon>Bacillota</taxon>
        <taxon>Clostridia</taxon>
        <taxon>Lachnospirales</taxon>
        <taxon>Lachnospiraceae</taxon>
    </lineage>
</organism>
<dbReference type="InterPro" id="IPR009045">
    <property type="entry name" value="Zn_M74/Hedgehog-like"/>
</dbReference>
<sequence length="211" mass="24148">MPAKSIVKVYTANAATLAECFYAEDISPSLFERMENKSFSEGCTISIDTLSYVRVLHFGFDGEIHIGELVVNKLIKDDVIEIFKELFDARYPIEQMVLIDEFDADDNKSMAANNTSSFNYRMVEGTTNLSKHSYGLAIDINPKYNPYVRTINGETVIVPDNGVDYADRTLENEYYIMKDDVCQKAFAKRGFTWGGDWQTSKDYQHFQKVFQ</sequence>